<gene>
    <name evidence="2" type="ORF">BD626DRAFT_472058</name>
</gene>
<keyword evidence="3" id="KW-1185">Reference proteome</keyword>
<evidence type="ECO:0000256" key="1">
    <source>
        <dbReference type="SAM" id="MobiDB-lite"/>
    </source>
</evidence>
<accession>A0A550CVM2</accession>
<dbReference type="AlphaFoldDB" id="A0A550CVM2"/>
<evidence type="ECO:0000313" key="2">
    <source>
        <dbReference type="EMBL" id="TRM68834.1"/>
    </source>
</evidence>
<name>A0A550CVM2_9AGAR</name>
<evidence type="ECO:0000313" key="3">
    <source>
        <dbReference type="Proteomes" id="UP000320762"/>
    </source>
</evidence>
<comment type="caution">
    <text evidence="2">The sequence shown here is derived from an EMBL/GenBank/DDBJ whole genome shotgun (WGS) entry which is preliminary data.</text>
</comment>
<protein>
    <submittedName>
        <fullName evidence="2">Uncharacterized protein</fullName>
    </submittedName>
</protein>
<organism evidence="2 3">
    <name type="scientific">Schizophyllum amplum</name>
    <dbReference type="NCBI Taxonomy" id="97359"/>
    <lineage>
        <taxon>Eukaryota</taxon>
        <taxon>Fungi</taxon>
        <taxon>Dikarya</taxon>
        <taxon>Basidiomycota</taxon>
        <taxon>Agaricomycotina</taxon>
        <taxon>Agaricomycetes</taxon>
        <taxon>Agaricomycetidae</taxon>
        <taxon>Agaricales</taxon>
        <taxon>Schizophyllaceae</taxon>
        <taxon>Schizophyllum</taxon>
    </lineage>
</organism>
<proteinExistence type="predicted"/>
<reference evidence="2 3" key="1">
    <citation type="journal article" date="2019" name="New Phytol.">
        <title>Comparative genomics reveals unique wood-decay strategies and fruiting body development in the Schizophyllaceae.</title>
        <authorList>
            <person name="Almasi E."/>
            <person name="Sahu N."/>
            <person name="Krizsan K."/>
            <person name="Balint B."/>
            <person name="Kovacs G.M."/>
            <person name="Kiss B."/>
            <person name="Cseklye J."/>
            <person name="Drula E."/>
            <person name="Henrissat B."/>
            <person name="Nagy I."/>
            <person name="Chovatia M."/>
            <person name="Adam C."/>
            <person name="LaButti K."/>
            <person name="Lipzen A."/>
            <person name="Riley R."/>
            <person name="Grigoriev I.V."/>
            <person name="Nagy L.G."/>
        </authorList>
    </citation>
    <scope>NUCLEOTIDE SEQUENCE [LARGE SCALE GENOMIC DNA]</scope>
    <source>
        <strain evidence="2 3">NL-1724</strain>
    </source>
</reference>
<sequence>MPVAFNIRRPQSPLRLSQSPTSSLTVAAQRPVHGACSRILAAPKFPTALHHERCEHAASSTRPS</sequence>
<dbReference type="Proteomes" id="UP000320762">
    <property type="component" value="Unassembled WGS sequence"/>
</dbReference>
<feature type="region of interest" description="Disordered" evidence="1">
    <location>
        <begin position="1"/>
        <end position="22"/>
    </location>
</feature>
<dbReference type="EMBL" id="VDMD01000001">
    <property type="protein sequence ID" value="TRM68834.1"/>
    <property type="molecule type" value="Genomic_DNA"/>
</dbReference>